<accession>A0ABW1L2K7</accession>
<comment type="caution">
    <text evidence="3">The sequence shown here is derived from an EMBL/GenBank/DDBJ whole genome shotgun (WGS) entry which is preliminary data.</text>
</comment>
<dbReference type="RefSeq" id="WP_379881377.1">
    <property type="nucleotide sequence ID" value="NZ_JBHPON010000003.1"/>
</dbReference>
<name>A0ABW1L2K7_9PROT</name>
<organism evidence="3 4">
    <name type="scientific">Hyphococcus aureus</name>
    <dbReference type="NCBI Taxonomy" id="2666033"/>
    <lineage>
        <taxon>Bacteria</taxon>
        <taxon>Pseudomonadati</taxon>
        <taxon>Pseudomonadota</taxon>
        <taxon>Alphaproteobacteria</taxon>
        <taxon>Parvularculales</taxon>
        <taxon>Parvularculaceae</taxon>
        <taxon>Hyphococcus</taxon>
    </lineage>
</organism>
<evidence type="ECO:0000256" key="2">
    <source>
        <dbReference type="SAM" id="SignalP"/>
    </source>
</evidence>
<dbReference type="Proteomes" id="UP001596116">
    <property type="component" value="Unassembled WGS sequence"/>
</dbReference>
<feature type="compositionally biased region" description="Basic and acidic residues" evidence="1">
    <location>
        <begin position="83"/>
        <end position="101"/>
    </location>
</feature>
<gene>
    <name evidence="3" type="ORF">ACFMB1_16965</name>
</gene>
<feature type="chain" id="PRO_5046164375" evidence="2">
    <location>
        <begin position="27"/>
        <end position="114"/>
    </location>
</feature>
<evidence type="ECO:0000256" key="1">
    <source>
        <dbReference type="SAM" id="MobiDB-lite"/>
    </source>
</evidence>
<evidence type="ECO:0000313" key="3">
    <source>
        <dbReference type="EMBL" id="MFC6037251.1"/>
    </source>
</evidence>
<feature type="region of interest" description="Disordered" evidence="1">
    <location>
        <begin position="70"/>
        <end position="114"/>
    </location>
</feature>
<keyword evidence="2" id="KW-0732">Signal</keyword>
<feature type="signal peptide" evidence="2">
    <location>
        <begin position="1"/>
        <end position="26"/>
    </location>
</feature>
<evidence type="ECO:0000313" key="4">
    <source>
        <dbReference type="Proteomes" id="UP001596116"/>
    </source>
</evidence>
<proteinExistence type="predicted"/>
<reference evidence="3 4" key="1">
    <citation type="submission" date="2024-09" db="EMBL/GenBank/DDBJ databases">
        <authorList>
            <person name="Zhang Z.-H."/>
        </authorList>
    </citation>
    <scope>NUCLEOTIDE SEQUENCE [LARGE SCALE GENOMIC DNA]</scope>
    <source>
        <strain evidence="3 4">HHTR114</strain>
    </source>
</reference>
<protein>
    <submittedName>
        <fullName evidence="3">Uncharacterized protein</fullName>
    </submittedName>
</protein>
<keyword evidence="4" id="KW-1185">Reference proteome</keyword>
<sequence>MRKSIFKSFAVAAGMGLALGFAHAHAAPSLPFGGGSALFADSGSDASTDQASSALENMMQRFIRIDAEETAAAGVETESSECPEEKKTKLAESDKDEKSDKSAPQGPEPIYFAF</sequence>
<dbReference type="EMBL" id="JBHPON010000003">
    <property type="protein sequence ID" value="MFC6037251.1"/>
    <property type="molecule type" value="Genomic_DNA"/>
</dbReference>